<evidence type="ECO:0000313" key="1">
    <source>
        <dbReference type="EMBL" id="DAD44490.1"/>
    </source>
</evidence>
<evidence type="ECO:0000313" key="2">
    <source>
        <dbReference type="Proteomes" id="UP000607653"/>
    </source>
</evidence>
<proteinExistence type="predicted"/>
<sequence>MGEIKERDRAVVALFLENIDEDERNPFSSVTVVALFLPKIRFLRSKYRCKYVKFWMGSGQPNLVKPTLALDIEKDLGVLYASEMILTIQENN</sequence>
<dbReference type="EMBL" id="DUZY01000007">
    <property type="protein sequence ID" value="DAD44490.1"/>
    <property type="molecule type" value="Genomic_DNA"/>
</dbReference>
<organism evidence="1 2">
    <name type="scientific">Nelumbo nucifera</name>
    <name type="common">Sacred lotus</name>
    <dbReference type="NCBI Taxonomy" id="4432"/>
    <lineage>
        <taxon>Eukaryota</taxon>
        <taxon>Viridiplantae</taxon>
        <taxon>Streptophyta</taxon>
        <taxon>Embryophyta</taxon>
        <taxon>Tracheophyta</taxon>
        <taxon>Spermatophyta</taxon>
        <taxon>Magnoliopsida</taxon>
        <taxon>Proteales</taxon>
        <taxon>Nelumbonaceae</taxon>
        <taxon>Nelumbo</taxon>
    </lineage>
</organism>
<keyword evidence="2" id="KW-1185">Reference proteome</keyword>
<dbReference type="Proteomes" id="UP000607653">
    <property type="component" value="Unassembled WGS sequence"/>
</dbReference>
<name>A0A822ZIV4_NELNU</name>
<gene>
    <name evidence="1" type="ORF">HUJ06_002720</name>
</gene>
<reference evidence="1 2" key="1">
    <citation type="journal article" date="2020" name="Mol. Biol. Evol.">
        <title>Distinct Expression and Methylation Patterns for Genes with Different Fates following a Single Whole-Genome Duplication in Flowering Plants.</title>
        <authorList>
            <person name="Shi T."/>
            <person name="Rahmani R.S."/>
            <person name="Gugger P.F."/>
            <person name="Wang M."/>
            <person name="Li H."/>
            <person name="Zhang Y."/>
            <person name="Li Z."/>
            <person name="Wang Q."/>
            <person name="Van de Peer Y."/>
            <person name="Marchal K."/>
            <person name="Chen J."/>
        </authorList>
    </citation>
    <scope>NUCLEOTIDE SEQUENCE [LARGE SCALE GENOMIC DNA]</scope>
    <source>
        <tissue evidence="1">Leaf</tissue>
    </source>
</reference>
<protein>
    <submittedName>
        <fullName evidence="1">Uncharacterized protein</fullName>
    </submittedName>
</protein>
<dbReference type="AlphaFoldDB" id="A0A822ZIV4"/>
<accession>A0A822ZIV4</accession>
<comment type="caution">
    <text evidence="1">The sequence shown here is derived from an EMBL/GenBank/DDBJ whole genome shotgun (WGS) entry which is preliminary data.</text>
</comment>